<feature type="domain" description="Heterokaryon incompatibility" evidence="1">
    <location>
        <begin position="200"/>
        <end position="347"/>
    </location>
</feature>
<evidence type="ECO:0000313" key="2">
    <source>
        <dbReference type="EMBL" id="KAF3033672.1"/>
    </source>
</evidence>
<proteinExistence type="predicted"/>
<evidence type="ECO:0000259" key="1">
    <source>
        <dbReference type="Pfam" id="PF06985"/>
    </source>
</evidence>
<dbReference type="InterPro" id="IPR010730">
    <property type="entry name" value="HET"/>
</dbReference>
<dbReference type="AlphaFoldDB" id="A0A9P4WJ55"/>
<protein>
    <recommendedName>
        <fullName evidence="1">Heterokaryon incompatibility domain-containing protein</fullName>
    </recommendedName>
</protein>
<dbReference type="PANTHER" id="PTHR33112">
    <property type="entry name" value="DOMAIN PROTEIN, PUTATIVE-RELATED"/>
    <property type="match status" value="1"/>
</dbReference>
<dbReference type="Pfam" id="PF06985">
    <property type="entry name" value="HET"/>
    <property type="match status" value="1"/>
</dbReference>
<sequence length="680" mass="77887">MSLNLCSICRLIFEGPLILSEEQPHHDTPDGFVKAAATCYICRTITQSDLWVELERRVKLSDDVPPATWFLVAHAYKDADDEEVWYKLTIDHDWGDRDGELYPPCNDDSNDLPDFYPETPIWEFRVYLSSHAIAEQILPSGLNEARMLDLPKLWYRRCVQEHPQCSPLDPLFRPTRLIEILDRESVRLIETKPEKPKESYVAFSHCWGKAKTLKLLNENKARLQTRINDTELPTSYREALLVCRSLGFRYIWIDSLCIIQDSFDDWQQEALTMKDVYQNSFLNLCASAAAENSDASFASRDVSIIPPCKISLSWKLPEEFWYIAKFDMYDEEVENSPLISRAWVVQEHFLSHRSLHMTKTQLWFGCRQQVACETFPEGYPKASMDPTFARTSEEAKEKLPAVEYKRQQDARWYKLVEDYSRCGLTVATDKLIAFAGIAQSFTSIFLDDQYVAGMWRSQMPLSLCWGVVQHSHKYRPRAYIAPSWSWASVKGVIQIPLIYDRVCYDDNDMKVPLNIHCKVKDVRIGLTDARYATGQVSSGQLDLQACLLGPIDWKNSSPDSLKIIMPHTGDSDYRIGFQEGGEVNFDESSRDGAVRMAWLDGSSIEEDEVVMESPPSFLIPIADFSAESCDPPHPAAVFGIVVCQIQVNDSVKYYRVGNFEHVVLPHGIWEAFPPQDLTID</sequence>
<dbReference type="PANTHER" id="PTHR33112:SF11">
    <property type="entry name" value="HETEROKARYON INCOMPATIBILITY DOMAIN-CONTAINING PROTEIN"/>
    <property type="match status" value="1"/>
</dbReference>
<organism evidence="2 3">
    <name type="scientific">Didymella heteroderae</name>
    <dbReference type="NCBI Taxonomy" id="1769908"/>
    <lineage>
        <taxon>Eukaryota</taxon>
        <taxon>Fungi</taxon>
        <taxon>Dikarya</taxon>
        <taxon>Ascomycota</taxon>
        <taxon>Pezizomycotina</taxon>
        <taxon>Dothideomycetes</taxon>
        <taxon>Pleosporomycetidae</taxon>
        <taxon>Pleosporales</taxon>
        <taxon>Pleosporineae</taxon>
        <taxon>Didymellaceae</taxon>
        <taxon>Didymella</taxon>
    </lineage>
</organism>
<evidence type="ECO:0000313" key="3">
    <source>
        <dbReference type="Proteomes" id="UP000758155"/>
    </source>
</evidence>
<name>A0A9P4WJ55_9PLEO</name>
<comment type="caution">
    <text evidence="2">The sequence shown here is derived from an EMBL/GenBank/DDBJ whole genome shotgun (WGS) entry which is preliminary data.</text>
</comment>
<dbReference type="OrthoDB" id="3755424at2759"/>
<accession>A0A9P4WJ55</accession>
<gene>
    <name evidence="2" type="ORF">E8E12_001379</name>
</gene>
<dbReference type="EMBL" id="SWKV01000077">
    <property type="protein sequence ID" value="KAF3033672.1"/>
    <property type="molecule type" value="Genomic_DNA"/>
</dbReference>
<reference evidence="2" key="1">
    <citation type="submission" date="2019-04" db="EMBL/GenBank/DDBJ databases">
        <title>Sequencing of skin fungus with MAO and IRED activity.</title>
        <authorList>
            <person name="Marsaioli A.J."/>
            <person name="Bonatto J.M.C."/>
            <person name="Reis Junior O."/>
        </authorList>
    </citation>
    <scope>NUCLEOTIDE SEQUENCE</scope>
    <source>
        <strain evidence="2">28M1</strain>
    </source>
</reference>
<dbReference type="Proteomes" id="UP000758155">
    <property type="component" value="Unassembled WGS sequence"/>
</dbReference>
<keyword evidence="3" id="KW-1185">Reference proteome</keyword>